<dbReference type="EMBL" id="LCIT01000024">
    <property type="protein sequence ID" value="KKT61761.1"/>
    <property type="molecule type" value="Genomic_DNA"/>
</dbReference>
<accession>A0A0G1IQV9</accession>
<reference evidence="1 2" key="1">
    <citation type="journal article" date="2015" name="Nature">
        <title>rRNA introns, odd ribosomes, and small enigmatic genomes across a large radiation of phyla.</title>
        <authorList>
            <person name="Brown C.T."/>
            <person name="Hug L.A."/>
            <person name="Thomas B.C."/>
            <person name="Sharon I."/>
            <person name="Castelle C.J."/>
            <person name="Singh A."/>
            <person name="Wilkins M.J."/>
            <person name="Williams K.H."/>
            <person name="Banfield J.F."/>
        </authorList>
    </citation>
    <scope>NUCLEOTIDE SEQUENCE [LARGE SCALE GENOMIC DNA]</scope>
</reference>
<protein>
    <submittedName>
        <fullName evidence="1">Capsid protein</fullName>
    </submittedName>
</protein>
<organism evidence="1 2">
    <name type="scientific">Candidatus Giovannonibacteria bacterium GW2011_GWA2_44_26</name>
    <dbReference type="NCBI Taxonomy" id="1618648"/>
    <lineage>
        <taxon>Bacteria</taxon>
        <taxon>Candidatus Giovannoniibacteriota</taxon>
    </lineage>
</organism>
<comment type="caution">
    <text evidence="1">The sequence shown here is derived from an EMBL/GenBank/DDBJ whole genome shotgun (WGS) entry which is preliminary data.</text>
</comment>
<dbReference type="SUPFAM" id="SSF56563">
    <property type="entry name" value="Major capsid protein gp5"/>
    <property type="match status" value="1"/>
</dbReference>
<proteinExistence type="predicted"/>
<evidence type="ECO:0000313" key="2">
    <source>
        <dbReference type="Proteomes" id="UP000033945"/>
    </source>
</evidence>
<dbReference type="AlphaFoldDB" id="A0A0G1IQV9"/>
<dbReference type="Proteomes" id="UP000033945">
    <property type="component" value="Unassembled WGS sequence"/>
</dbReference>
<gene>
    <name evidence="1" type="ORF">UW55_C0024G0013</name>
</gene>
<name>A0A0G1IQV9_9BACT</name>
<sequence>MGLGTNHSTVTTAANFIPEMWENETIAAYKRQVVLGNLVTKINFKGKKGDTLHIPVPARGAASAKAANTEVTFIADTAGVIDVAINKHFHYAKLYEDIADMQAMTSMRKFYTDDAGYTLAKQIDQDLHLLGALANGGALSGTGTTSYEKAVIGGDGSTNFSGATPGNGTALTDAGIRKMIQTLEDQDVNSQELKLILPPVEANVLRGIARFTEQAFVGDGSTIKTGRLGNLYGVEVYISSNCPWVHVDSGTSTQFVSFSSTTPTTGTDALGETVTISGTIAKYRAGLMLHKDAICHAEQMGIRTQSQYILQWLGEGVVSDTIYGVKELRDYASLAVIVPA</sequence>
<evidence type="ECO:0000313" key="1">
    <source>
        <dbReference type="EMBL" id="KKT61761.1"/>
    </source>
</evidence>